<dbReference type="SMART" id="SM00448">
    <property type="entry name" value="REC"/>
    <property type="match status" value="1"/>
</dbReference>
<dbReference type="GO" id="GO:0005829">
    <property type="term" value="C:cytosol"/>
    <property type="evidence" value="ECO:0007669"/>
    <property type="project" value="TreeGrafter"/>
</dbReference>
<dbReference type="OrthoDB" id="9802426at2"/>
<dbReference type="PANTHER" id="PTHR48111">
    <property type="entry name" value="REGULATOR OF RPOS"/>
    <property type="match status" value="1"/>
</dbReference>
<dbReference type="SMART" id="SM00862">
    <property type="entry name" value="Trans_reg_C"/>
    <property type="match status" value="1"/>
</dbReference>
<dbReference type="FunFam" id="3.40.50.2300:FF:000001">
    <property type="entry name" value="DNA-binding response regulator PhoB"/>
    <property type="match status" value="1"/>
</dbReference>
<feature type="modified residue" description="4-aspartylphosphate" evidence="8">
    <location>
        <position position="53"/>
    </location>
</feature>
<dbReference type="InterPro" id="IPR036388">
    <property type="entry name" value="WH-like_DNA-bd_sf"/>
</dbReference>
<proteinExistence type="predicted"/>
<feature type="domain" description="OmpR/PhoB-type" evidence="11">
    <location>
        <begin position="126"/>
        <end position="222"/>
    </location>
</feature>
<dbReference type="SUPFAM" id="SSF52172">
    <property type="entry name" value="CheY-like"/>
    <property type="match status" value="1"/>
</dbReference>
<dbReference type="Pfam" id="PF00486">
    <property type="entry name" value="Trans_reg_C"/>
    <property type="match status" value="1"/>
</dbReference>
<comment type="function">
    <text evidence="7">May play the central regulatory role in sporulation. It may be an element of the effector pathway responsible for the activation of sporulation genes in response to nutritional stress. Spo0A may act in concert with spo0H (a sigma factor) to control the expression of some genes that are critical to the sporulation process.</text>
</comment>
<name>A0A267MGU4_9FIRM</name>
<keyword evidence="2 8" id="KW-0597">Phosphoprotein</keyword>
<evidence type="ECO:0000313" key="12">
    <source>
        <dbReference type="EMBL" id="PAB58804.1"/>
    </source>
</evidence>
<dbReference type="Gene3D" id="3.40.50.2300">
    <property type="match status" value="1"/>
</dbReference>
<evidence type="ECO:0000256" key="7">
    <source>
        <dbReference type="ARBA" id="ARBA00024867"/>
    </source>
</evidence>
<keyword evidence="6" id="KW-0804">Transcription</keyword>
<dbReference type="PROSITE" id="PS51755">
    <property type="entry name" value="OMPR_PHOB"/>
    <property type="match status" value="1"/>
</dbReference>
<keyword evidence="4" id="KW-0805">Transcription regulation</keyword>
<evidence type="ECO:0000256" key="5">
    <source>
        <dbReference type="ARBA" id="ARBA00023125"/>
    </source>
</evidence>
<dbReference type="InterPro" id="IPR011006">
    <property type="entry name" value="CheY-like_superfamily"/>
</dbReference>
<dbReference type="InterPro" id="IPR001867">
    <property type="entry name" value="OmpR/PhoB-type_DNA-bd"/>
</dbReference>
<feature type="domain" description="Response regulatory" evidence="10">
    <location>
        <begin position="4"/>
        <end position="117"/>
    </location>
</feature>
<evidence type="ECO:0000256" key="9">
    <source>
        <dbReference type="PROSITE-ProRule" id="PRU01091"/>
    </source>
</evidence>
<evidence type="ECO:0000256" key="8">
    <source>
        <dbReference type="PROSITE-ProRule" id="PRU00169"/>
    </source>
</evidence>
<dbReference type="GO" id="GO:0000156">
    <property type="term" value="F:phosphorelay response regulator activity"/>
    <property type="evidence" value="ECO:0007669"/>
    <property type="project" value="TreeGrafter"/>
</dbReference>
<evidence type="ECO:0000256" key="3">
    <source>
        <dbReference type="ARBA" id="ARBA00023012"/>
    </source>
</evidence>
<evidence type="ECO:0000259" key="11">
    <source>
        <dbReference type="PROSITE" id="PS51755"/>
    </source>
</evidence>
<evidence type="ECO:0000256" key="6">
    <source>
        <dbReference type="ARBA" id="ARBA00023163"/>
    </source>
</evidence>
<evidence type="ECO:0000256" key="4">
    <source>
        <dbReference type="ARBA" id="ARBA00023015"/>
    </source>
</evidence>
<dbReference type="GO" id="GO:0032993">
    <property type="term" value="C:protein-DNA complex"/>
    <property type="evidence" value="ECO:0007669"/>
    <property type="project" value="TreeGrafter"/>
</dbReference>
<dbReference type="PANTHER" id="PTHR48111:SF73">
    <property type="entry name" value="ALKALINE PHOSPHATASE SYNTHESIS TRANSCRIPTIONAL REGULATORY PROTEIN PHOP"/>
    <property type="match status" value="1"/>
</dbReference>
<evidence type="ECO:0000256" key="1">
    <source>
        <dbReference type="ARBA" id="ARBA00018672"/>
    </source>
</evidence>
<keyword evidence="13" id="KW-1185">Reference proteome</keyword>
<dbReference type="Gene3D" id="6.10.250.690">
    <property type="match status" value="1"/>
</dbReference>
<dbReference type="Proteomes" id="UP000216024">
    <property type="component" value="Unassembled WGS sequence"/>
</dbReference>
<dbReference type="CDD" id="cd17574">
    <property type="entry name" value="REC_OmpR"/>
    <property type="match status" value="1"/>
</dbReference>
<dbReference type="GO" id="GO:0000976">
    <property type="term" value="F:transcription cis-regulatory region binding"/>
    <property type="evidence" value="ECO:0007669"/>
    <property type="project" value="TreeGrafter"/>
</dbReference>
<dbReference type="PROSITE" id="PS50110">
    <property type="entry name" value="RESPONSE_REGULATORY"/>
    <property type="match status" value="1"/>
</dbReference>
<feature type="DNA-binding region" description="OmpR/PhoB-type" evidence="9">
    <location>
        <begin position="126"/>
        <end position="222"/>
    </location>
</feature>
<protein>
    <recommendedName>
        <fullName evidence="1">Stage 0 sporulation protein A homolog</fullName>
    </recommendedName>
</protein>
<dbReference type="RefSeq" id="WP_095134158.1">
    <property type="nucleotide sequence ID" value="NZ_NIBG01000011.1"/>
</dbReference>
<evidence type="ECO:0000259" key="10">
    <source>
        <dbReference type="PROSITE" id="PS50110"/>
    </source>
</evidence>
<dbReference type="InterPro" id="IPR001789">
    <property type="entry name" value="Sig_transdc_resp-reg_receiver"/>
</dbReference>
<dbReference type="Pfam" id="PF00072">
    <property type="entry name" value="Response_reg"/>
    <property type="match status" value="1"/>
</dbReference>
<keyword evidence="3" id="KW-0902">Two-component regulatory system</keyword>
<dbReference type="GO" id="GO:0006355">
    <property type="term" value="P:regulation of DNA-templated transcription"/>
    <property type="evidence" value="ECO:0007669"/>
    <property type="project" value="InterPro"/>
</dbReference>
<gene>
    <name evidence="12" type="ORF">CCE28_12980</name>
</gene>
<comment type="caution">
    <text evidence="12">The sequence shown here is derived from an EMBL/GenBank/DDBJ whole genome shotgun (WGS) entry which is preliminary data.</text>
</comment>
<reference evidence="12 13" key="1">
    <citation type="submission" date="2017-06" db="EMBL/GenBank/DDBJ databases">
        <title>Draft genome sequence of anaerobic fermentative bacterium Anaeromicrobium sediminis DY2726D isolated from West Pacific Ocean sediments.</title>
        <authorList>
            <person name="Zeng X."/>
        </authorList>
    </citation>
    <scope>NUCLEOTIDE SEQUENCE [LARGE SCALE GENOMIC DNA]</scope>
    <source>
        <strain evidence="12 13">DY2726D</strain>
    </source>
</reference>
<dbReference type="Gene3D" id="1.10.10.10">
    <property type="entry name" value="Winged helix-like DNA-binding domain superfamily/Winged helix DNA-binding domain"/>
    <property type="match status" value="1"/>
</dbReference>
<dbReference type="CDD" id="cd00383">
    <property type="entry name" value="trans_reg_C"/>
    <property type="match status" value="1"/>
</dbReference>
<dbReference type="EMBL" id="NIBG01000011">
    <property type="protein sequence ID" value="PAB58804.1"/>
    <property type="molecule type" value="Genomic_DNA"/>
</dbReference>
<evidence type="ECO:0000313" key="13">
    <source>
        <dbReference type="Proteomes" id="UP000216024"/>
    </source>
</evidence>
<dbReference type="InterPro" id="IPR039420">
    <property type="entry name" value="WalR-like"/>
</dbReference>
<keyword evidence="5 9" id="KW-0238">DNA-binding</keyword>
<sequence length="222" mass="25994">MQNSILVVEDESRMREFVSLYLRNEGYKVVEAHTGETAMKKFEIEKIDLIILDIMMPKLDGFEVCKRIREKSKVPIIILTAIEKEMEQIKGYELGADDYVTKPFKIKVLIAKIKRLLQRLNEETAKKVIVYGELRINLHGREVWINERQVKLAPKEFELLEYLIVNRGMALSRSKILEQVWGYDFEGGTRVVDNHIRKLRSKLENYAKTIKTVISVGYKFEV</sequence>
<evidence type="ECO:0000256" key="2">
    <source>
        <dbReference type="ARBA" id="ARBA00022553"/>
    </source>
</evidence>
<organism evidence="12 13">
    <name type="scientific">Anaeromicrobium sediminis</name>
    <dbReference type="NCBI Taxonomy" id="1478221"/>
    <lineage>
        <taxon>Bacteria</taxon>
        <taxon>Bacillati</taxon>
        <taxon>Bacillota</taxon>
        <taxon>Clostridia</taxon>
        <taxon>Peptostreptococcales</taxon>
        <taxon>Thermotaleaceae</taxon>
        <taxon>Anaeromicrobium</taxon>
    </lineage>
</organism>
<dbReference type="AlphaFoldDB" id="A0A267MGU4"/>
<dbReference type="FunFam" id="1.10.10.10:FF:000018">
    <property type="entry name" value="DNA-binding response regulator ResD"/>
    <property type="match status" value="1"/>
</dbReference>
<accession>A0A267MGU4</accession>